<proteinExistence type="predicted"/>
<dbReference type="SUPFAM" id="SSF48371">
    <property type="entry name" value="ARM repeat"/>
    <property type="match status" value="1"/>
</dbReference>
<keyword evidence="1" id="KW-1133">Transmembrane helix</keyword>
<keyword evidence="1" id="KW-0812">Transmembrane</keyword>
<accession>A0A8S5VA03</accession>
<dbReference type="EMBL" id="BK016232">
    <property type="protein sequence ID" value="DAG03602.1"/>
    <property type="molecule type" value="Genomic_DNA"/>
</dbReference>
<name>A0A8S5VA03_9CAUD</name>
<sequence>MADGTLNFDTKVDSSGFSGAVGQLGGIAGKAFAGVTAAVGAGTVAFAALTKSALDNVASYEQLVGGVETLFGAGGATIEEYAASMGKSVSEVEGQFSTLEKAQTTVLDNANNAYRTAGMSANQYMETVTSFAAALKQSTSNEVEAANVADQAIRDMSDNANKMGTSMESVQNAYQGFAKQNYTMLDNLKLGYGGTKSEMERLLADAEKIHQQTTGEITHYDINNLSDVYTAIHEVQTELGITGTTAKEASTTIEGSMNAAKAAWDNFLTGTGDVDQLAESVATLANNVVNNLSEIIPRLASGLPTLVSKLGDMIPGLFNQILPSLISGAVTLINGLVAVLPDLMQGLVPPLIAGAISVIGALVAVMPSLLSTAASIGLDLMNTIADGIASFDFASLADTIVNGISGFISGGGFKKFIEAAKNIIVGLARGISIMLPELIPALVELVIYIGETILEQLPALIECAVEIIVALAKGIIEALPLLIECLPRIITAIVNALITGIPLILQAMGEIILAIITKLGELAIQLFEWVAPTIGGWIQSIGEWFAQLPGLIWTWLTEVVTKLGDWGASILEWITTNVPAWIESIGEWFSQLPERIAYALGYAMGSIIKWGADVVKWIATNVPTWIESITKFFSELPGKIWTWLVNTVTKIVQWGIEMQQNASTAIQTMINSIITFMQQLPGKVWTWLVDTANKLNQWKQDLVSKGTEAATGLFNAVVDGIKGLPDKMVSIGNDIVSGIWNGISSGWNWLTSKVQSLAESLLEGAKDALGIASPSRAFRDEFGRWILPGAEIGIEKSMPSALKTMRESATALLNEMKGTVSAYSGEIALSAGASESRRAFSAGGTSVYYDNRIEQTNNYHEAVPAPSVVAKNQREAIRNIVGGVK</sequence>
<dbReference type="InterPro" id="IPR016024">
    <property type="entry name" value="ARM-type_fold"/>
</dbReference>
<evidence type="ECO:0000313" key="2">
    <source>
        <dbReference type="EMBL" id="DAG03602.1"/>
    </source>
</evidence>
<evidence type="ECO:0000256" key="1">
    <source>
        <dbReference type="SAM" id="Phobius"/>
    </source>
</evidence>
<feature type="transmembrane region" description="Helical" evidence="1">
    <location>
        <begin position="347"/>
        <end position="370"/>
    </location>
</feature>
<feature type="transmembrane region" description="Helical" evidence="1">
    <location>
        <begin position="321"/>
        <end position="340"/>
    </location>
</feature>
<keyword evidence="1" id="KW-0472">Membrane</keyword>
<organism evidence="2">
    <name type="scientific">Siphoviridae sp. cthGz5</name>
    <dbReference type="NCBI Taxonomy" id="2825613"/>
    <lineage>
        <taxon>Viruses</taxon>
        <taxon>Duplodnaviria</taxon>
        <taxon>Heunggongvirae</taxon>
        <taxon>Uroviricota</taxon>
        <taxon>Caudoviricetes</taxon>
    </lineage>
</organism>
<reference evidence="2" key="1">
    <citation type="journal article" date="2021" name="Proc. Natl. Acad. Sci. U.S.A.">
        <title>A Catalog of Tens of Thousands of Viruses from Human Metagenomes Reveals Hidden Associations with Chronic Diseases.</title>
        <authorList>
            <person name="Tisza M.J."/>
            <person name="Buck C.B."/>
        </authorList>
    </citation>
    <scope>NUCLEOTIDE SEQUENCE</scope>
    <source>
        <strain evidence="2">CthGz5</strain>
    </source>
</reference>
<protein>
    <submittedName>
        <fullName evidence="2">Tail tape measure protein</fullName>
    </submittedName>
</protein>